<keyword evidence="2" id="KW-0732">Signal</keyword>
<organism evidence="3 4">
    <name type="scientific">Povalibacter uvarum</name>
    <dbReference type="NCBI Taxonomy" id="732238"/>
    <lineage>
        <taxon>Bacteria</taxon>
        <taxon>Pseudomonadati</taxon>
        <taxon>Pseudomonadota</taxon>
        <taxon>Gammaproteobacteria</taxon>
        <taxon>Steroidobacterales</taxon>
        <taxon>Steroidobacteraceae</taxon>
        <taxon>Povalibacter</taxon>
    </lineage>
</organism>
<evidence type="ECO:0000256" key="2">
    <source>
        <dbReference type="SAM" id="SignalP"/>
    </source>
</evidence>
<feature type="chain" id="PRO_5032369812" evidence="2">
    <location>
        <begin position="20"/>
        <end position="56"/>
    </location>
</feature>
<protein>
    <submittedName>
        <fullName evidence="3">Uncharacterized protein</fullName>
    </submittedName>
</protein>
<accession>A0A841HTW2</accession>
<evidence type="ECO:0000313" key="4">
    <source>
        <dbReference type="Proteomes" id="UP000588068"/>
    </source>
</evidence>
<dbReference type="Proteomes" id="UP000588068">
    <property type="component" value="Unassembled WGS sequence"/>
</dbReference>
<proteinExistence type="predicted"/>
<dbReference type="EMBL" id="JACHHZ010000006">
    <property type="protein sequence ID" value="MBB6096074.1"/>
    <property type="molecule type" value="Genomic_DNA"/>
</dbReference>
<sequence>MCPACLAAAAWAVAGTTSAGGLTFFAARKYRDRKARKQAPTVPAPVVQQIQPRRKA</sequence>
<keyword evidence="4" id="KW-1185">Reference proteome</keyword>
<dbReference type="RefSeq" id="WP_184335448.1">
    <property type="nucleotide sequence ID" value="NZ_JACHHZ010000006.1"/>
</dbReference>
<reference evidence="3 4" key="1">
    <citation type="submission" date="2020-08" db="EMBL/GenBank/DDBJ databases">
        <title>Genomic Encyclopedia of Type Strains, Phase IV (KMG-IV): sequencing the most valuable type-strain genomes for metagenomic binning, comparative biology and taxonomic classification.</title>
        <authorList>
            <person name="Goeker M."/>
        </authorList>
    </citation>
    <scope>NUCLEOTIDE SEQUENCE [LARGE SCALE GENOMIC DNA]</scope>
    <source>
        <strain evidence="3 4">DSM 26723</strain>
    </source>
</reference>
<evidence type="ECO:0000313" key="3">
    <source>
        <dbReference type="EMBL" id="MBB6096074.1"/>
    </source>
</evidence>
<feature type="region of interest" description="Disordered" evidence="1">
    <location>
        <begin position="36"/>
        <end position="56"/>
    </location>
</feature>
<gene>
    <name evidence="3" type="ORF">HNQ60_004965</name>
</gene>
<feature type="signal peptide" evidence="2">
    <location>
        <begin position="1"/>
        <end position="19"/>
    </location>
</feature>
<evidence type="ECO:0000256" key="1">
    <source>
        <dbReference type="SAM" id="MobiDB-lite"/>
    </source>
</evidence>
<comment type="caution">
    <text evidence="3">The sequence shown here is derived from an EMBL/GenBank/DDBJ whole genome shotgun (WGS) entry which is preliminary data.</text>
</comment>
<name>A0A841HTW2_9GAMM</name>
<dbReference type="AlphaFoldDB" id="A0A841HTW2"/>